<gene>
    <name evidence="1" type="ORF">DI396_01305</name>
</gene>
<organism evidence="1 2">
    <name type="scientific">Litorivita pollutaquae</name>
    <dbReference type="NCBI Taxonomy" id="2200892"/>
    <lineage>
        <taxon>Bacteria</taxon>
        <taxon>Pseudomonadati</taxon>
        <taxon>Pseudomonadota</taxon>
        <taxon>Alphaproteobacteria</taxon>
        <taxon>Rhodobacterales</taxon>
        <taxon>Paracoccaceae</taxon>
        <taxon>Litorivita</taxon>
    </lineage>
</organism>
<proteinExistence type="predicted"/>
<name>A0A2V4MPW6_9RHOB</name>
<comment type="caution">
    <text evidence="1">The sequence shown here is derived from an EMBL/GenBank/DDBJ whole genome shotgun (WGS) entry which is preliminary data.</text>
</comment>
<dbReference type="EMBL" id="QFVT01000002">
    <property type="protein sequence ID" value="PYC48771.1"/>
    <property type="molecule type" value="Genomic_DNA"/>
</dbReference>
<accession>A0A2V4MPW6</accession>
<dbReference type="Proteomes" id="UP000248012">
    <property type="component" value="Unassembled WGS sequence"/>
</dbReference>
<sequence>MQAAKFIAILPIMVLAAMLPDFRIGHRRRARYLPAPFAKGNKIGSGVICGVAHVSSPSPSRCAKGP</sequence>
<evidence type="ECO:0000313" key="1">
    <source>
        <dbReference type="EMBL" id="PYC48771.1"/>
    </source>
</evidence>
<protein>
    <submittedName>
        <fullName evidence="1">Uncharacterized protein</fullName>
    </submittedName>
</protein>
<evidence type="ECO:0000313" key="2">
    <source>
        <dbReference type="Proteomes" id="UP000248012"/>
    </source>
</evidence>
<keyword evidence="2" id="KW-1185">Reference proteome</keyword>
<dbReference type="AlphaFoldDB" id="A0A2V4MPW6"/>
<reference evidence="1 2" key="1">
    <citation type="submission" date="2018-05" db="EMBL/GenBank/DDBJ databases">
        <title>Oceanovita maritima gen. nov., sp. nov., a marine bacterium in the family Rhodobacteraceae isolated from surface seawater of Lundu port Xiamen, China.</title>
        <authorList>
            <person name="Hetharua B.H."/>
            <person name="Min D."/>
            <person name="Liao H."/>
            <person name="Tian Y."/>
        </authorList>
    </citation>
    <scope>NUCLEOTIDE SEQUENCE [LARGE SCALE GENOMIC DNA]</scope>
    <source>
        <strain evidence="1 2">FSX-11</strain>
    </source>
</reference>